<keyword evidence="9 11" id="KW-0472">Membrane</keyword>
<comment type="caution">
    <text evidence="11">Lacks conserved residue(s) required for the propagation of feature annotation.</text>
</comment>
<dbReference type="Proteomes" id="UP000190831">
    <property type="component" value="Chromosome G"/>
</dbReference>
<sequence>MRRLTTYLQLRERLSQIWLNRYTLMLALVIVKLVIFARSLLNAIDNSEEFILANCDTADSYYKEFADLAPTYLSKFGNYLMEKSIEESAEAALAVLSSLVSAGEQITIFVFDFYLGTYLCLATAAIDGAVNVATNTTEKLIDFANSTISTLAIDINDGLDDVSNVINKAITAIDKIEDLFSSSDSSDVNSKLKTVNLTVEKLQNLYIPSSIDAKLTALSKETPDFSSLMNSTHSKISIPFDLMKSKIKALNVSKMMKSNETLPSLNVSTNSSGICAASKPQIVKFYATVTRSVDTLTVAITVTLAVVAAGVLLPIAWFEYRQWRRLCKLRDEIEHATIAGYATEYSKSDRKFYQPDAIASYERAFHRVPTALGDWVSTRLTTSIRTKRRIQWCVSYAMSPRALTVLGVAMAGITACICQFILLAAVRRTIDDGTTGALASSVLRSANESVRTDMAQWSAATNVYLNATEQSINDELFGWLQDSTRSVNTTVNDILDDVDATLAALFNGTLLYDPMAAVVRCTVGNKLLKIEHALTWVHDKAHITLPRVNDTALVAAMQSNASSSASSSTSALLSHQLAQNAQKSILRLLRQWHSILVTETLVAIGILALWVVQWPVAIAILHALT</sequence>
<dbReference type="GO" id="GO:0032220">
    <property type="term" value="P:plasma membrane fusion involved in cytogamy"/>
    <property type="evidence" value="ECO:0007669"/>
    <property type="project" value="TreeGrafter"/>
</dbReference>
<evidence type="ECO:0000256" key="5">
    <source>
        <dbReference type="ARBA" id="ARBA00022475"/>
    </source>
</evidence>
<dbReference type="PANTHER" id="PTHR31030">
    <property type="entry name" value="PLASMA MEMBRANE FUSION PROTEIN PRM1"/>
    <property type="match status" value="1"/>
</dbReference>
<accession>A0A1G4MH13</accession>
<evidence type="ECO:0000256" key="10">
    <source>
        <dbReference type="ARBA" id="ARBA00023180"/>
    </source>
</evidence>
<evidence type="ECO:0000256" key="3">
    <source>
        <dbReference type="ARBA" id="ARBA00010780"/>
    </source>
</evidence>
<protein>
    <recommendedName>
        <fullName evidence="4 11">Plasma membrane fusion protein PRM1</fullName>
    </recommendedName>
</protein>
<evidence type="ECO:0000256" key="8">
    <source>
        <dbReference type="ARBA" id="ARBA00022989"/>
    </source>
</evidence>
<dbReference type="OrthoDB" id="5356111at2759"/>
<reference evidence="12 13" key="1">
    <citation type="submission" date="2016-03" db="EMBL/GenBank/DDBJ databases">
        <authorList>
            <person name="Devillers H."/>
        </authorList>
    </citation>
    <scope>NUCLEOTIDE SEQUENCE [LARGE SCALE GENOMIC DNA]</scope>
    <source>
        <strain evidence="12">CBS 6772</strain>
    </source>
</reference>
<keyword evidence="7 11" id="KW-0184">Conjugation</keyword>
<proteinExistence type="inferred from homology"/>
<comment type="subcellular location">
    <subcellularLocation>
        <location evidence="2 11">Cell membrane</location>
        <topology evidence="2 11">Multi-pass membrane protein</topology>
    </subcellularLocation>
</comment>
<evidence type="ECO:0000313" key="13">
    <source>
        <dbReference type="Proteomes" id="UP000190831"/>
    </source>
</evidence>
<comment type="function">
    <text evidence="1 11">Involved in cell fusion during mating by stabilizing the plasma membrane fusion event.</text>
</comment>
<dbReference type="GO" id="GO:0043332">
    <property type="term" value="C:mating projection tip"/>
    <property type="evidence" value="ECO:0007669"/>
    <property type="project" value="UniProtKB-UniRule"/>
</dbReference>
<evidence type="ECO:0000256" key="6">
    <source>
        <dbReference type="ARBA" id="ARBA00022692"/>
    </source>
</evidence>
<keyword evidence="6 11" id="KW-0812">Transmembrane</keyword>
<evidence type="ECO:0000313" key="12">
    <source>
        <dbReference type="EMBL" id="SCW03052.1"/>
    </source>
</evidence>
<dbReference type="STRING" id="4955.A0A1G4MH13"/>
<feature type="transmembrane region" description="Helical" evidence="11">
    <location>
        <begin position="405"/>
        <end position="426"/>
    </location>
</feature>
<dbReference type="InterPro" id="IPR026777">
    <property type="entry name" value="PRM1"/>
</dbReference>
<gene>
    <name evidence="12" type="ORF">LAFE_0G01882G</name>
</gene>
<keyword evidence="8 11" id="KW-1133">Transmembrane helix</keyword>
<organism evidence="12 13">
    <name type="scientific">Lachancea fermentati</name>
    <name type="common">Zygosaccharomyces fermentati</name>
    <dbReference type="NCBI Taxonomy" id="4955"/>
    <lineage>
        <taxon>Eukaryota</taxon>
        <taxon>Fungi</taxon>
        <taxon>Dikarya</taxon>
        <taxon>Ascomycota</taxon>
        <taxon>Saccharomycotina</taxon>
        <taxon>Saccharomycetes</taxon>
        <taxon>Saccharomycetales</taxon>
        <taxon>Saccharomycetaceae</taxon>
        <taxon>Lachancea</taxon>
    </lineage>
</organism>
<feature type="transmembrane region" description="Helical" evidence="11">
    <location>
        <begin position="296"/>
        <end position="318"/>
    </location>
</feature>
<evidence type="ECO:0000256" key="11">
    <source>
        <dbReference type="RuleBase" id="RU366035"/>
    </source>
</evidence>
<feature type="transmembrane region" description="Helical" evidence="11">
    <location>
        <begin position="601"/>
        <end position="624"/>
    </location>
</feature>
<comment type="similarity">
    <text evidence="3 11">Belongs to the PRM1 family.</text>
</comment>
<dbReference type="AlphaFoldDB" id="A0A1G4MH13"/>
<name>A0A1G4MH13_LACFM</name>
<evidence type="ECO:0000256" key="7">
    <source>
        <dbReference type="ARBA" id="ARBA00022971"/>
    </source>
</evidence>
<evidence type="ECO:0000256" key="9">
    <source>
        <dbReference type="ARBA" id="ARBA00023136"/>
    </source>
</evidence>
<evidence type="ECO:0000256" key="2">
    <source>
        <dbReference type="ARBA" id="ARBA00004651"/>
    </source>
</evidence>
<dbReference type="OMA" id="NVFGWVN"/>
<dbReference type="GO" id="GO:0005886">
    <property type="term" value="C:plasma membrane"/>
    <property type="evidence" value="ECO:0007669"/>
    <property type="project" value="UniProtKB-SubCell"/>
</dbReference>
<keyword evidence="5 11" id="KW-1003">Cell membrane</keyword>
<evidence type="ECO:0000256" key="4">
    <source>
        <dbReference type="ARBA" id="ARBA00017621"/>
    </source>
</evidence>
<feature type="transmembrane region" description="Helical" evidence="11">
    <location>
        <begin position="21"/>
        <end position="41"/>
    </location>
</feature>
<dbReference type="PANTHER" id="PTHR31030:SF1">
    <property type="entry name" value="PLASMA MEMBRANE FUSION PROTEIN PRM1"/>
    <property type="match status" value="1"/>
</dbReference>
<dbReference type="EMBL" id="LT598486">
    <property type="protein sequence ID" value="SCW03052.1"/>
    <property type="molecule type" value="Genomic_DNA"/>
</dbReference>
<evidence type="ECO:0000256" key="1">
    <source>
        <dbReference type="ARBA" id="ARBA00002512"/>
    </source>
</evidence>
<keyword evidence="10" id="KW-0325">Glycoprotein</keyword>
<keyword evidence="13" id="KW-1185">Reference proteome</keyword>